<dbReference type="EMBL" id="KZ679135">
    <property type="protein sequence ID" value="PTB74823.1"/>
    <property type="molecule type" value="Genomic_DNA"/>
</dbReference>
<dbReference type="Gene3D" id="3.40.50.200">
    <property type="entry name" value="Peptidase S8/S53 domain"/>
    <property type="match status" value="1"/>
</dbReference>
<evidence type="ECO:0000259" key="18">
    <source>
        <dbReference type="PROSITE" id="PS51695"/>
    </source>
</evidence>
<evidence type="ECO:0000256" key="14">
    <source>
        <dbReference type="ARBA" id="ARBA00023180"/>
    </source>
</evidence>
<dbReference type="InterPro" id="IPR036852">
    <property type="entry name" value="Peptidase_S8/S53_dom_sf"/>
</dbReference>
<evidence type="ECO:0000256" key="6">
    <source>
        <dbReference type="ARBA" id="ARBA00022670"/>
    </source>
</evidence>
<dbReference type="InterPro" id="IPR050819">
    <property type="entry name" value="Tripeptidyl-peptidase_I"/>
</dbReference>
<dbReference type="Proteomes" id="UP000240760">
    <property type="component" value="Unassembled WGS sequence"/>
</dbReference>
<dbReference type="GO" id="GO:0046872">
    <property type="term" value="F:metal ion binding"/>
    <property type="evidence" value="ECO:0007669"/>
    <property type="project" value="UniProtKB-UniRule"/>
</dbReference>
<comment type="catalytic activity">
    <reaction evidence="1">
        <text>Release of an N-terminal tripeptide from a polypeptide.</text>
        <dbReference type="EC" id="3.4.14.10"/>
    </reaction>
</comment>
<keyword evidence="20" id="KW-1185">Reference proteome</keyword>
<keyword evidence="13" id="KW-0865">Zymogen</keyword>
<dbReference type="GO" id="GO:0008240">
    <property type="term" value="F:tripeptidyl-peptidase activity"/>
    <property type="evidence" value="ECO:0007669"/>
    <property type="project" value="UniProtKB-EC"/>
</dbReference>
<dbReference type="SUPFAM" id="SSF54897">
    <property type="entry name" value="Protease propeptides/inhibitors"/>
    <property type="match status" value="1"/>
</dbReference>
<dbReference type="InterPro" id="IPR015366">
    <property type="entry name" value="S53_propep"/>
</dbReference>
<dbReference type="InterPro" id="IPR000209">
    <property type="entry name" value="Peptidase_S8/S53_dom"/>
</dbReference>
<evidence type="ECO:0000256" key="7">
    <source>
        <dbReference type="ARBA" id="ARBA00022723"/>
    </source>
</evidence>
<evidence type="ECO:0000256" key="12">
    <source>
        <dbReference type="ARBA" id="ARBA00023026"/>
    </source>
</evidence>
<keyword evidence="12" id="KW-0843">Virulence</keyword>
<comment type="cofactor">
    <cofactor evidence="15">
        <name>Ca(2+)</name>
        <dbReference type="ChEBI" id="CHEBI:29108"/>
    </cofactor>
    <text evidence="15">Binds 1 Ca(2+) ion per subunit.</text>
</comment>
<dbReference type="InterPro" id="IPR023828">
    <property type="entry name" value="Peptidase_S8_Ser-AS"/>
</dbReference>
<name>A0A2T4BZT0_TRILO</name>
<dbReference type="CDD" id="cd04056">
    <property type="entry name" value="Peptidases_S53"/>
    <property type="match status" value="1"/>
</dbReference>
<feature type="active site" description="Charge relay system" evidence="15">
    <location>
        <position position="488"/>
    </location>
</feature>
<feature type="compositionally biased region" description="Polar residues" evidence="16">
    <location>
        <begin position="169"/>
        <end position="179"/>
    </location>
</feature>
<feature type="binding site" evidence="15">
    <location>
        <position position="531"/>
    </location>
    <ligand>
        <name>Ca(2+)</name>
        <dbReference type="ChEBI" id="CHEBI:29108"/>
    </ligand>
</feature>
<keyword evidence="10 15" id="KW-0720">Serine protease</keyword>
<comment type="function">
    <text evidence="2">Secreted tripeptidyl-peptidase which degrades proteins at acidic pHs and is involved in virulence.</text>
</comment>
<dbReference type="SMART" id="SM00944">
    <property type="entry name" value="Pro-kuma_activ"/>
    <property type="match status" value="1"/>
</dbReference>
<proteinExistence type="predicted"/>
<evidence type="ECO:0000256" key="13">
    <source>
        <dbReference type="ARBA" id="ARBA00023145"/>
    </source>
</evidence>
<evidence type="ECO:0000256" key="4">
    <source>
        <dbReference type="ARBA" id="ARBA00012462"/>
    </source>
</evidence>
<evidence type="ECO:0000256" key="9">
    <source>
        <dbReference type="ARBA" id="ARBA00022801"/>
    </source>
</evidence>
<dbReference type="GO" id="GO:0004252">
    <property type="term" value="F:serine-type endopeptidase activity"/>
    <property type="evidence" value="ECO:0007669"/>
    <property type="project" value="UniProtKB-UniRule"/>
</dbReference>
<feature type="active site" description="Charge relay system" evidence="15">
    <location>
        <position position="272"/>
    </location>
</feature>
<dbReference type="AlphaFoldDB" id="A0A2T4BZT0"/>
<dbReference type="CDD" id="cd11377">
    <property type="entry name" value="Pro-peptidase_S53"/>
    <property type="match status" value="1"/>
</dbReference>
<dbReference type="EC" id="3.4.14.10" evidence="4"/>
<evidence type="ECO:0000313" key="20">
    <source>
        <dbReference type="Proteomes" id="UP000240760"/>
    </source>
</evidence>
<feature type="binding site" evidence="15">
    <location>
        <position position="562"/>
    </location>
    <ligand>
        <name>Ca(2+)</name>
        <dbReference type="ChEBI" id="CHEBI:29108"/>
    </ligand>
</feature>
<dbReference type="Pfam" id="PF00082">
    <property type="entry name" value="Peptidase_S8"/>
    <property type="match status" value="1"/>
</dbReference>
<reference evidence="19 20" key="1">
    <citation type="submission" date="2016-07" db="EMBL/GenBank/DDBJ databases">
        <title>Multiple horizontal gene transfer events from other fungi enriched the ability of initially mycotrophic Trichoderma (Ascomycota) to feed on dead plant biomass.</title>
        <authorList>
            <consortium name="DOE Joint Genome Institute"/>
            <person name="Aerts A."/>
            <person name="Atanasova L."/>
            <person name="Chenthamara K."/>
            <person name="Zhang J."/>
            <person name="Grujic M."/>
            <person name="Henrissat B."/>
            <person name="Kuo A."/>
            <person name="Salamov A."/>
            <person name="Lipzen A."/>
            <person name="Labutti K."/>
            <person name="Barry K."/>
            <person name="Miao Y."/>
            <person name="Rahimi M.J."/>
            <person name="Shen Q."/>
            <person name="Grigoriev I.V."/>
            <person name="Kubicek C.P."/>
            <person name="Druzhinina I.S."/>
        </authorList>
    </citation>
    <scope>NUCLEOTIDE SEQUENCE [LARGE SCALE GENOMIC DNA]</scope>
    <source>
        <strain evidence="19 20">ATCC 18648</strain>
    </source>
</reference>
<dbReference type="Pfam" id="PF09286">
    <property type="entry name" value="Pro-kuma_activ"/>
    <property type="match status" value="1"/>
</dbReference>
<comment type="subcellular location">
    <subcellularLocation>
        <location evidence="3">Secreted</location>
        <location evidence="3">Extracellular space</location>
    </subcellularLocation>
</comment>
<evidence type="ECO:0000313" key="19">
    <source>
        <dbReference type="EMBL" id="PTB74823.1"/>
    </source>
</evidence>
<feature type="chain" id="PRO_5015691120" description="tripeptidyl-peptidase II" evidence="17">
    <location>
        <begin position="17"/>
        <end position="583"/>
    </location>
</feature>
<dbReference type="PANTHER" id="PTHR14218:SF10">
    <property type="entry name" value="PEPTIDASE S53 DOMAIN-CONTAINING PROTEIN"/>
    <property type="match status" value="1"/>
</dbReference>
<keyword evidence="5" id="KW-0964">Secreted</keyword>
<dbReference type="SMR" id="A0A2T4BZT0"/>
<keyword evidence="6 15" id="KW-0645">Protease</keyword>
<keyword evidence="11 15" id="KW-0106">Calcium</keyword>
<organism evidence="19 20">
    <name type="scientific">Trichoderma longibrachiatum ATCC 18648</name>
    <dbReference type="NCBI Taxonomy" id="983965"/>
    <lineage>
        <taxon>Eukaryota</taxon>
        <taxon>Fungi</taxon>
        <taxon>Dikarya</taxon>
        <taxon>Ascomycota</taxon>
        <taxon>Pezizomycotina</taxon>
        <taxon>Sordariomycetes</taxon>
        <taxon>Hypocreomycetidae</taxon>
        <taxon>Hypocreales</taxon>
        <taxon>Hypocreaceae</taxon>
        <taxon>Trichoderma</taxon>
    </lineage>
</organism>
<dbReference type="GO" id="GO:0006508">
    <property type="term" value="P:proteolysis"/>
    <property type="evidence" value="ECO:0007669"/>
    <property type="project" value="UniProtKB-KW"/>
</dbReference>
<feature type="binding site" evidence="15">
    <location>
        <position position="564"/>
    </location>
    <ligand>
        <name>Ca(2+)</name>
        <dbReference type="ChEBI" id="CHEBI:29108"/>
    </ligand>
</feature>
<evidence type="ECO:0000256" key="11">
    <source>
        <dbReference type="ARBA" id="ARBA00022837"/>
    </source>
</evidence>
<feature type="binding site" evidence="15">
    <location>
        <position position="530"/>
    </location>
    <ligand>
        <name>Ca(2+)</name>
        <dbReference type="ChEBI" id="CHEBI:29108"/>
    </ligand>
</feature>
<feature type="domain" description="Peptidase S53" evidence="18">
    <location>
        <begin position="196"/>
        <end position="583"/>
    </location>
</feature>
<dbReference type="PROSITE" id="PS51695">
    <property type="entry name" value="SEDOLISIN"/>
    <property type="match status" value="1"/>
</dbReference>
<evidence type="ECO:0000256" key="1">
    <source>
        <dbReference type="ARBA" id="ARBA00001910"/>
    </source>
</evidence>
<keyword evidence="7 15" id="KW-0479">Metal-binding</keyword>
<accession>A0A2T4BZT0</accession>
<evidence type="ECO:0000256" key="5">
    <source>
        <dbReference type="ARBA" id="ARBA00022525"/>
    </source>
</evidence>
<dbReference type="SUPFAM" id="SSF52743">
    <property type="entry name" value="Subtilisin-like"/>
    <property type="match status" value="1"/>
</dbReference>
<evidence type="ECO:0000256" key="17">
    <source>
        <dbReference type="SAM" id="SignalP"/>
    </source>
</evidence>
<feature type="region of interest" description="Disordered" evidence="16">
    <location>
        <begin position="156"/>
        <end position="180"/>
    </location>
</feature>
<evidence type="ECO:0000256" key="15">
    <source>
        <dbReference type="PROSITE-ProRule" id="PRU01032"/>
    </source>
</evidence>
<protein>
    <recommendedName>
        <fullName evidence="4">tripeptidyl-peptidase II</fullName>
        <ecNumber evidence="4">3.4.14.10</ecNumber>
    </recommendedName>
</protein>
<feature type="signal peptide" evidence="17">
    <location>
        <begin position="1"/>
        <end position="16"/>
    </location>
</feature>
<dbReference type="PANTHER" id="PTHR14218">
    <property type="entry name" value="PROTEASE S8 TRIPEPTIDYL PEPTIDASE I CLN2"/>
    <property type="match status" value="1"/>
</dbReference>
<feature type="active site" description="Charge relay system" evidence="15">
    <location>
        <position position="276"/>
    </location>
</feature>
<sequence length="583" mass="63123">MKTCLLFLGITALVAANPMMKPSPGGPDKVQTTQLAKISIALQPACRELLEQALHHLSDPSSPRYGHYLGREEAKALLRPRQESADAVKRWLTTAGVHAHDILIDGQFIHVQALAEKAQALLGWKYNSTLGSQTIAVSSLPARINSHVMTAQYAPVRQSPPGKADKTKTSFTDSNSQQEPLDRLWTEADWEECKTTITPGCLRRLYHVDGYRAKHESSNLLGVVGFHGQAAQYDELDKFLHDIAPYSTNANFSIESVNGGQSPQGANEPASEANADMQYAVAMGHGVPVRYYAVGGENHDIIPDLDLVDTEEQSLEPFLEFASHLLDLDDDELPKVVSISYGANEQLFPRSYAQQVCDMFGQLGARGVSIVVASGDQGPGVSCQANDGSARPKFMPSFPATCPYVTSVGSTRGIGPEVAANFSSGGFSDYFARPAWQDRAVGRYLGRHGEEWRGYYDPAGRGFPDVAAQGVNFRFRAHGNESLMTGTSVSAPVFAALVALLNDHRSKSGLPSMGFLNPWIYSIGSHAFTDITESKSEGCRGTSIEHLPSPKIPNAGFSAVPGWDPVTGWGTPLFDRLLNMSLV</sequence>
<dbReference type="STRING" id="983965.A0A2T4BZT0"/>
<evidence type="ECO:0000256" key="16">
    <source>
        <dbReference type="SAM" id="MobiDB-lite"/>
    </source>
</evidence>
<dbReference type="OrthoDB" id="409122at2759"/>
<dbReference type="InterPro" id="IPR030400">
    <property type="entry name" value="Sedolisin_dom"/>
</dbReference>
<keyword evidence="8 17" id="KW-0732">Signal</keyword>
<evidence type="ECO:0000256" key="8">
    <source>
        <dbReference type="ARBA" id="ARBA00022729"/>
    </source>
</evidence>
<evidence type="ECO:0000256" key="3">
    <source>
        <dbReference type="ARBA" id="ARBA00004239"/>
    </source>
</evidence>
<dbReference type="GO" id="GO:0005576">
    <property type="term" value="C:extracellular region"/>
    <property type="evidence" value="ECO:0007669"/>
    <property type="project" value="UniProtKB-SubCell"/>
</dbReference>
<gene>
    <name evidence="19" type="ORF">M440DRAFT_1423792</name>
</gene>
<evidence type="ECO:0000256" key="2">
    <source>
        <dbReference type="ARBA" id="ARBA00002451"/>
    </source>
</evidence>
<keyword evidence="14" id="KW-0325">Glycoprotein</keyword>
<keyword evidence="9 15" id="KW-0378">Hydrolase</keyword>
<dbReference type="PROSITE" id="PS00138">
    <property type="entry name" value="SUBTILASE_SER"/>
    <property type="match status" value="1"/>
</dbReference>
<dbReference type="FunFam" id="3.40.50.200:FF:000015">
    <property type="entry name" value="Tripeptidyl peptidase A"/>
    <property type="match status" value="1"/>
</dbReference>
<evidence type="ECO:0000256" key="10">
    <source>
        <dbReference type="ARBA" id="ARBA00022825"/>
    </source>
</evidence>